<evidence type="ECO:0000313" key="1">
    <source>
        <dbReference type="EMBL" id="RPD42769.1"/>
    </source>
</evidence>
<reference evidence="2" key="1">
    <citation type="submission" date="2018-11" db="EMBL/GenBank/DDBJ databases">
        <title>Chitinophaga lutea sp.nov., isolate from arsenic contaminated soil.</title>
        <authorList>
            <person name="Zong Y."/>
        </authorList>
    </citation>
    <scope>NUCLEOTIDE SEQUENCE [LARGE SCALE GENOMIC DNA]</scope>
    <source>
        <strain evidence="2">YLT18</strain>
    </source>
</reference>
<dbReference type="EMBL" id="RMBX01000001">
    <property type="protein sequence ID" value="RPD42769.1"/>
    <property type="molecule type" value="Genomic_DNA"/>
</dbReference>
<accession>A0A3N4MTC1</accession>
<keyword evidence="2" id="KW-1185">Reference proteome</keyword>
<gene>
    <name evidence="1" type="ORF">EG028_00265</name>
</gene>
<proteinExistence type="predicted"/>
<comment type="caution">
    <text evidence="1">The sequence shown here is derived from an EMBL/GenBank/DDBJ whole genome shotgun (WGS) entry which is preliminary data.</text>
</comment>
<dbReference type="Proteomes" id="UP000279089">
    <property type="component" value="Unassembled WGS sequence"/>
</dbReference>
<sequence length="60" mass="6709">MVETGKGKDIFVYVPDISSKIKLTGSLSDVYTRISGTHPEIRKYFLKLQSILIGLVDISH</sequence>
<dbReference type="AlphaFoldDB" id="A0A3N4MTC1"/>
<organism evidence="1 2">
    <name type="scientific">Chitinophaga barathri</name>
    <dbReference type="NCBI Taxonomy" id="1647451"/>
    <lineage>
        <taxon>Bacteria</taxon>
        <taxon>Pseudomonadati</taxon>
        <taxon>Bacteroidota</taxon>
        <taxon>Chitinophagia</taxon>
        <taxon>Chitinophagales</taxon>
        <taxon>Chitinophagaceae</taxon>
        <taxon>Chitinophaga</taxon>
    </lineage>
</organism>
<evidence type="ECO:0000313" key="2">
    <source>
        <dbReference type="Proteomes" id="UP000279089"/>
    </source>
</evidence>
<protein>
    <submittedName>
        <fullName evidence="1">Uncharacterized protein</fullName>
    </submittedName>
</protein>
<name>A0A3N4MTC1_9BACT</name>